<comment type="catalytic activity">
    <reaction evidence="5">
        <text>a 2'-deoxyadenosine in DNA + S-adenosyl-L-methionine = an N(6)-methyl-2'-deoxyadenosine in DNA + S-adenosyl-L-homocysteine + H(+)</text>
        <dbReference type="Rhea" id="RHEA:15197"/>
        <dbReference type="Rhea" id="RHEA-COMP:12418"/>
        <dbReference type="Rhea" id="RHEA-COMP:12419"/>
        <dbReference type="ChEBI" id="CHEBI:15378"/>
        <dbReference type="ChEBI" id="CHEBI:57856"/>
        <dbReference type="ChEBI" id="CHEBI:59789"/>
        <dbReference type="ChEBI" id="CHEBI:90615"/>
        <dbReference type="ChEBI" id="CHEBI:90616"/>
        <dbReference type="EC" id="2.1.1.72"/>
    </reaction>
</comment>
<dbReference type="InterPro" id="IPR029063">
    <property type="entry name" value="SAM-dependent_MTases_sf"/>
</dbReference>
<evidence type="ECO:0000256" key="4">
    <source>
        <dbReference type="ARBA" id="ARBA00022691"/>
    </source>
</evidence>
<dbReference type="AlphaFoldDB" id="U2H0Y9"/>
<keyword evidence="3 6" id="KW-0808">Transferase</keyword>
<evidence type="ECO:0000256" key="1">
    <source>
        <dbReference type="ARBA" id="ARBA00011900"/>
    </source>
</evidence>
<accession>U2H0Y9</accession>
<dbReference type="PRINTS" id="PR00505">
    <property type="entry name" value="D12N6MTFRASE"/>
</dbReference>
<keyword evidence="4" id="KW-0949">S-adenosyl-L-methionine</keyword>
<dbReference type="EC" id="2.1.1.72" evidence="1"/>
<dbReference type="Pfam" id="PF02086">
    <property type="entry name" value="MethyltransfD12"/>
    <property type="match status" value="1"/>
</dbReference>
<dbReference type="GO" id="GO:0003676">
    <property type="term" value="F:nucleic acid binding"/>
    <property type="evidence" value="ECO:0007669"/>
    <property type="project" value="InterPro"/>
</dbReference>
<organism evidence="6 7">
    <name type="scientific">Campylobacter concisus UNSW2</name>
    <dbReference type="NCBI Taxonomy" id="1242965"/>
    <lineage>
        <taxon>Bacteria</taxon>
        <taxon>Pseudomonadati</taxon>
        <taxon>Campylobacterota</taxon>
        <taxon>Epsilonproteobacteria</taxon>
        <taxon>Campylobacterales</taxon>
        <taxon>Campylobacteraceae</taxon>
        <taxon>Campylobacter</taxon>
    </lineage>
</organism>
<evidence type="ECO:0000256" key="5">
    <source>
        <dbReference type="ARBA" id="ARBA00047942"/>
    </source>
</evidence>
<dbReference type="SUPFAM" id="SSF53335">
    <property type="entry name" value="S-adenosyl-L-methionine-dependent methyltransferases"/>
    <property type="match status" value="1"/>
</dbReference>
<dbReference type="GO" id="GO:0032259">
    <property type="term" value="P:methylation"/>
    <property type="evidence" value="ECO:0007669"/>
    <property type="project" value="UniProtKB-KW"/>
</dbReference>
<dbReference type="EMBL" id="ANNJ01000006">
    <property type="protein sequence ID" value="ERJ31878.1"/>
    <property type="molecule type" value="Genomic_DNA"/>
</dbReference>
<sequence length="350" mass="41226">MNYIGAKNKLLPFIEKIILENIDDSCRVFCDIFSGTGVVGLNFKKLGFKIIANDLQYYSYVLNRHFIGNHKKPEFKELVNFLKIRDKNNILKEVFRFFNTLQPIHGFIAENYSPAGKDGRMYFTEQNAKKCDAIRTKIEFLKKTKVITIDEYFFLISSLLESIDKYSNSVSVYGAYLKKFKKTALLEFYFRPSKLYINHQEHEIYNQDANDLIKRISTDVLYLDPPYNRRQYYTNYHILETIAKYDNPVIYGKTGLRLENGKRSKYCLVNTAYNEFKNLIENANSKYIFMSYNNEGIIPIQAIRGVFEKKGKLKEFTISYSRYKSDSKRKYSSNKTVEYLFCCTCNTYCI</sequence>
<dbReference type="PATRIC" id="fig|1242965.3.peg.967"/>
<dbReference type="Proteomes" id="UP000016625">
    <property type="component" value="Unassembled WGS sequence"/>
</dbReference>
<proteinExistence type="predicted"/>
<dbReference type="InterPro" id="IPR012327">
    <property type="entry name" value="MeTrfase_D12"/>
</dbReference>
<evidence type="ECO:0000313" key="6">
    <source>
        <dbReference type="EMBL" id="ERJ31878.1"/>
    </source>
</evidence>
<keyword evidence="2 6" id="KW-0489">Methyltransferase</keyword>
<dbReference type="Gene3D" id="3.40.50.150">
    <property type="entry name" value="Vaccinia Virus protein VP39"/>
    <property type="match status" value="2"/>
</dbReference>
<evidence type="ECO:0000256" key="3">
    <source>
        <dbReference type="ARBA" id="ARBA00022679"/>
    </source>
</evidence>
<evidence type="ECO:0000313" key="7">
    <source>
        <dbReference type="Proteomes" id="UP000016625"/>
    </source>
</evidence>
<dbReference type="GO" id="GO:0009307">
    <property type="term" value="P:DNA restriction-modification system"/>
    <property type="evidence" value="ECO:0007669"/>
    <property type="project" value="InterPro"/>
</dbReference>
<dbReference type="InterPro" id="IPR002052">
    <property type="entry name" value="DNA_methylase_N6_adenine_CS"/>
</dbReference>
<reference evidence="6 7" key="1">
    <citation type="journal article" date="2013" name="BMC Genomics">
        <title>Comparative genomics of Campylobacter concisus isolates reveals genetic diversity and provides insights into disease association.</title>
        <authorList>
            <person name="Deshpande N.P."/>
            <person name="Kaakoush N.O."/>
            <person name="Wilkins M.R."/>
            <person name="Mitchell H.M."/>
        </authorList>
    </citation>
    <scope>NUCLEOTIDE SEQUENCE [LARGE SCALE GENOMIC DNA]</scope>
    <source>
        <strain evidence="6 7">UNSW2</strain>
    </source>
</reference>
<protein>
    <recommendedName>
        <fullName evidence="1">site-specific DNA-methyltransferase (adenine-specific)</fullName>
        <ecNumber evidence="1">2.1.1.72</ecNumber>
    </recommendedName>
</protein>
<name>U2H0Y9_9BACT</name>
<evidence type="ECO:0000256" key="2">
    <source>
        <dbReference type="ARBA" id="ARBA00022603"/>
    </source>
</evidence>
<comment type="caution">
    <text evidence="6">The sequence shown here is derived from an EMBL/GenBank/DDBJ whole genome shotgun (WGS) entry which is preliminary data.</text>
</comment>
<gene>
    <name evidence="6" type="ORF">UNSW2_1774</name>
</gene>
<dbReference type="RefSeq" id="WP_021092782.1">
    <property type="nucleotide sequence ID" value="NZ_ANNJ01000006.1"/>
</dbReference>
<dbReference type="GO" id="GO:0009007">
    <property type="term" value="F:site-specific DNA-methyltransferase (adenine-specific) activity"/>
    <property type="evidence" value="ECO:0007669"/>
    <property type="project" value="UniProtKB-EC"/>
</dbReference>
<dbReference type="PROSITE" id="PS00092">
    <property type="entry name" value="N6_MTASE"/>
    <property type="match status" value="1"/>
</dbReference>